<dbReference type="InterPro" id="IPR036812">
    <property type="entry name" value="NAD(P)_OxRdtase_dom_sf"/>
</dbReference>
<keyword evidence="1" id="KW-0521">NADP</keyword>
<accession>D8QFQ1</accession>
<dbReference type="HOGENOM" id="CLU_023205_2_0_1"/>
<dbReference type="GO" id="GO:0016491">
    <property type="term" value="F:oxidoreductase activity"/>
    <property type="evidence" value="ECO:0007669"/>
    <property type="project" value="UniProtKB-KW"/>
</dbReference>
<dbReference type="GeneID" id="9592128"/>
<proteinExistence type="predicted"/>
<dbReference type="RefSeq" id="XP_003028067.1">
    <property type="nucleotide sequence ID" value="XM_003028021.1"/>
</dbReference>
<protein>
    <recommendedName>
        <fullName evidence="4">NADP-dependent oxidoreductase domain-containing protein</fullName>
    </recommendedName>
</protein>
<feature type="region of interest" description="Disordered" evidence="3">
    <location>
        <begin position="291"/>
        <end position="310"/>
    </location>
</feature>
<dbReference type="OrthoDB" id="1720422at2759"/>
<dbReference type="SUPFAM" id="SSF51430">
    <property type="entry name" value="NAD(P)-linked oxidoreductase"/>
    <property type="match status" value="1"/>
</dbReference>
<sequence>MMSAAAPVQYRQLGKSGMRISVPVIGAMSYGSKAWGPWVLEASEALPILKAAWDRGINTIDTANVYSMGASEEIVGRFVREYNIPREEVVIATKCYNLVPKTPEDSAWKNPAIGSTRTYVNQHGLSRAAIFNAVDASLKRLEMEYIDLLQIHRFDETVPVEETMKALHDLVQAGKVRYLGASSMRCWQFALMNEVAERHGWTKFVSMQSEYSLLYREEEREMYPYCEYHGIGIIPWSPLAGGLLARPYGTDTLRTEATKGMPWELPVTDADREIIKRVALLAEKKSAEFVERSNAAGGADTPPSANDEPPTITMAQIALAWVRSKVSSPIAGLNSVRRVEEAVGASSVELSEEEVRFLEEPYVPRPVRGHK</sequence>
<dbReference type="PANTHER" id="PTHR43364:SF9">
    <property type="entry name" value="OXIDOREDUCTASE"/>
    <property type="match status" value="1"/>
</dbReference>
<dbReference type="InParanoid" id="D8QFQ1"/>
<evidence type="ECO:0000256" key="2">
    <source>
        <dbReference type="ARBA" id="ARBA00023002"/>
    </source>
</evidence>
<evidence type="ECO:0000256" key="1">
    <source>
        <dbReference type="ARBA" id="ARBA00022857"/>
    </source>
</evidence>
<keyword evidence="6" id="KW-1185">Reference proteome</keyword>
<dbReference type="KEGG" id="scm:SCHCO_02514714"/>
<dbReference type="InterPro" id="IPR023210">
    <property type="entry name" value="NADP_OxRdtase_dom"/>
</dbReference>
<dbReference type="FunFam" id="3.20.20.100:FF:000004">
    <property type="entry name" value="Oxidoreductase, aldo/keto reductase"/>
    <property type="match status" value="1"/>
</dbReference>
<evidence type="ECO:0000313" key="5">
    <source>
        <dbReference type="EMBL" id="EFI93164.1"/>
    </source>
</evidence>
<reference evidence="5 6" key="1">
    <citation type="journal article" date="2010" name="Nat. Biotechnol.">
        <title>Genome sequence of the model mushroom Schizophyllum commune.</title>
        <authorList>
            <person name="Ohm R.A."/>
            <person name="de Jong J.F."/>
            <person name="Lugones L.G."/>
            <person name="Aerts A."/>
            <person name="Kothe E."/>
            <person name="Stajich J.E."/>
            <person name="de Vries R.P."/>
            <person name="Record E."/>
            <person name="Levasseur A."/>
            <person name="Baker S.E."/>
            <person name="Bartholomew K.A."/>
            <person name="Coutinho P.M."/>
            <person name="Erdmann S."/>
            <person name="Fowler T.J."/>
            <person name="Gathman A.C."/>
            <person name="Lombard V."/>
            <person name="Henrissat B."/>
            <person name="Knabe N."/>
            <person name="Kuees U."/>
            <person name="Lilly W.W."/>
            <person name="Lindquist E."/>
            <person name="Lucas S."/>
            <person name="Magnuson J.K."/>
            <person name="Piumi F."/>
            <person name="Raudaskoski M."/>
            <person name="Salamov A."/>
            <person name="Schmutz J."/>
            <person name="Schwarze F.W.M.R."/>
            <person name="vanKuyk P.A."/>
            <person name="Horton J.S."/>
            <person name="Grigoriev I.V."/>
            <person name="Woesten H.A.B."/>
        </authorList>
    </citation>
    <scope>NUCLEOTIDE SEQUENCE [LARGE SCALE GENOMIC DNA]</scope>
    <source>
        <strain evidence="6">H4-8 / FGSC 9210</strain>
    </source>
</reference>
<dbReference type="eggNOG" id="KOG1575">
    <property type="taxonomic scope" value="Eukaryota"/>
</dbReference>
<organism evidence="6">
    <name type="scientific">Schizophyllum commune (strain H4-8 / FGSC 9210)</name>
    <name type="common">Split gill fungus</name>
    <dbReference type="NCBI Taxonomy" id="578458"/>
    <lineage>
        <taxon>Eukaryota</taxon>
        <taxon>Fungi</taxon>
        <taxon>Dikarya</taxon>
        <taxon>Basidiomycota</taxon>
        <taxon>Agaricomycotina</taxon>
        <taxon>Agaricomycetes</taxon>
        <taxon>Agaricomycetidae</taxon>
        <taxon>Agaricales</taxon>
        <taxon>Schizophyllaceae</taxon>
        <taxon>Schizophyllum</taxon>
    </lineage>
</organism>
<dbReference type="PANTHER" id="PTHR43364">
    <property type="entry name" value="NADH-SPECIFIC METHYLGLYOXAL REDUCTASE-RELATED"/>
    <property type="match status" value="1"/>
</dbReference>
<dbReference type="OMA" id="FGCSTFP"/>
<feature type="domain" description="NADP-dependent oxidoreductase" evidence="4">
    <location>
        <begin position="25"/>
        <end position="252"/>
    </location>
</feature>
<dbReference type="Proteomes" id="UP000007431">
    <property type="component" value="Unassembled WGS sequence"/>
</dbReference>
<dbReference type="AlphaFoldDB" id="D8QFQ1"/>
<evidence type="ECO:0000256" key="3">
    <source>
        <dbReference type="SAM" id="MobiDB-lite"/>
    </source>
</evidence>
<evidence type="ECO:0000259" key="4">
    <source>
        <dbReference type="Pfam" id="PF00248"/>
    </source>
</evidence>
<keyword evidence="2" id="KW-0560">Oxidoreductase</keyword>
<dbReference type="InterPro" id="IPR050523">
    <property type="entry name" value="AKR_Detox_Biosynth"/>
</dbReference>
<dbReference type="VEuPathDB" id="FungiDB:SCHCODRAFT_02514714"/>
<gene>
    <name evidence="5" type="ORF">SCHCODRAFT_85982</name>
</gene>
<dbReference type="Pfam" id="PF00248">
    <property type="entry name" value="Aldo_ket_red"/>
    <property type="match status" value="1"/>
</dbReference>
<evidence type="ECO:0000313" key="6">
    <source>
        <dbReference type="Proteomes" id="UP000007431"/>
    </source>
</evidence>
<dbReference type="CDD" id="cd19079">
    <property type="entry name" value="AKR_EcYajO-like"/>
    <property type="match status" value="1"/>
</dbReference>
<dbReference type="GO" id="GO:0005829">
    <property type="term" value="C:cytosol"/>
    <property type="evidence" value="ECO:0007669"/>
    <property type="project" value="UniProtKB-ARBA"/>
</dbReference>
<dbReference type="EMBL" id="GL377311">
    <property type="protein sequence ID" value="EFI93164.1"/>
    <property type="molecule type" value="Genomic_DNA"/>
</dbReference>
<dbReference type="Gene3D" id="3.20.20.100">
    <property type="entry name" value="NADP-dependent oxidoreductase domain"/>
    <property type="match status" value="1"/>
</dbReference>
<name>D8QFQ1_SCHCM</name>